<dbReference type="AlphaFoldDB" id="A0A2G2ZA87"/>
<dbReference type="PANTHER" id="PTHR11439">
    <property type="entry name" value="GAG-POL-RELATED RETROTRANSPOSON"/>
    <property type="match status" value="1"/>
</dbReference>
<reference evidence="1 2" key="2">
    <citation type="journal article" date="2017" name="Genome Biol.">
        <title>New reference genome sequences of hot pepper reveal the massive evolution of plant disease-resistance genes by retroduplication.</title>
        <authorList>
            <person name="Kim S."/>
            <person name="Park J."/>
            <person name="Yeom S.I."/>
            <person name="Kim Y.M."/>
            <person name="Seo E."/>
            <person name="Kim K.T."/>
            <person name="Kim M.S."/>
            <person name="Lee J.M."/>
            <person name="Cheong K."/>
            <person name="Shin H.S."/>
            <person name="Kim S.B."/>
            <person name="Han K."/>
            <person name="Lee J."/>
            <person name="Park M."/>
            <person name="Lee H.A."/>
            <person name="Lee H.Y."/>
            <person name="Lee Y."/>
            <person name="Oh S."/>
            <person name="Lee J.H."/>
            <person name="Choi E."/>
            <person name="Choi E."/>
            <person name="Lee S.E."/>
            <person name="Jeon J."/>
            <person name="Kim H."/>
            <person name="Choi G."/>
            <person name="Song H."/>
            <person name="Lee J."/>
            <person name="Lee S.C."/>
            <person name="Kwon J.K."/>
            <person name="Lee H.Y."/>
            <person name="Koo N."/>
            <person name="Hong Y."/>
            <person name="Kim R.W."/>
            <person name="Kang W.H."/>
            <person name="Huh J.H."/>
            <person name="Kang B.C."/>
            <person name="Yang T.J."/>
            <person name="Lee Y.H."/>
            <person name="Bennetzen J.L."/>
            <person name="Choi D."/>
        </authorList>
    </citation>
    <scope>NUCLEOTIDE SEQUENCE [LARGE SCALE GENOMIC DNA]</scope>
    <source>
        <strain evidence="2">cv. CM334</strain>
    </source>
</reference>
<evidence type="ECO:0008006" key="3">
    <source>
        <dbReference type="Google" id="ProtNLM"/>
    </source>
</evidence>
<organism evidence="1 2">
    <name type="scientific">Capsicum annuum</name>
    <name type="common">Capsicum pepper</name>
    <dbReference type="NCBI Taxonomy" id="4072"/>
    <lineage>
        <taxon>Eukaryota</taxon>
        <taxon>Viridiplantae</taxon>
        <taxon>Streptophyta</taxon>
        <taxon>Embryophyta</taxon>
        <taxon>Tracheophyta</taxon>
        <taxon>Spermatophyta</taxon>
        <taxon>Magnoliopsida</taxon>
        <taxon>eudicotyledons</taxon>
        <taxon>Gunneridae</taxon>
        <taxon>Pentapetalae</taxon>
        <taxon>asterids</taxon>
        <taxon>lamiids</taxon>
        <taxon>Solanales</taxon>
        <taxon>Solanaceae</taxon>
        <taxon>Solanoideae</taxon>
        <taxon>Capsiceae</taxon>
        <taxon>Capsicum</taxon>
    </lineage>
</organism>
<protein>
    <recommendedName>
        <fullName evidence="3">Copia protein</fullName>
    </recommendedName>
</protein>
<dbReference type="PANTHER" id="PTHR11439:SF498">
    <property type="entry name" value="DNAK FAMILY PROTEIN"/>
    <property type="match status" value="1"/>
</dbReference>
<accession>A0A2G2ZA87</accession>
<proteinExistence type="predicted"/>
<gene>
    <name evidence="1" type="ORF">T459_16906</name>
</gene>
<evidence type="ECO:0000313" key="1">
    <source>
        <dbReference type="EMBL" id="PHT78854.1"/>
    </source>
</evidence>
<dbReference type="STRING" id="4072.A0A2G2ZA87"/>
<dbReference type="Gramene" id="PHT78854">
    <property type="protein sequence ID" value="PHT78854"/>
    <property type="gene ID" value="T459_16906"/>
</dbReference>
<evidence type="ECO:0000313" key="2">
    <source>
        <dbReference type="Proteomes" id="UP000222542"/>
    </source>
</evidence>
<reference evidence="1 2" key="1">
    <citation type="journal article" date="2014" name="Nat. Genet.">
        <title>Genome sequence of the hot pepper provides insights into the evolution of pungency in Capsicum species.</title>
        <authorList>
            <person name="Kim S."/>
            <person name="Park M."/>
            <person name="Yeom S.I."/>
            <person name="Kim Y.M."/>
            <person name="Lee J.M."/>
            <person name="Lee H.A."/>
            <person name="Seo E."/>
            <person name="Choi J."/>
            <person name="Cheong K."/>
            <person name="Kim K.T."/>
            <person name="Jung K."/>
            <person name="Lee G.W."/>
            <person name="Oh S.K."/>
            <person name="Bae C."/>
            <person name="Kim S.B."/>
            <person name="Lee H.Y."/>
            <person name="Kim S.Y."/>
            <person name="Kim M.S."/>
            <person name="Kang B.C."/>
            <person name="Jo Y.D."/>
            <person name="Yang H.B."/>
            <person name="Jeong H.J."/>
            <person name="Kang W.H."/>
            <person name="Kwon J.K."/>
            <person name="Shin C."/>
            <person name="Lim J.Y."/>
            <person name="Park J.H."/>
            <person name="Huh J.H."/>
            <person name="Kim J.S."/>
            <person name="Kim B.D."/>
            <person name="Cohen O."/>
            <person name="Paran I."/>
            <person name="Suh M.C."/>
            <person name="Lee S.B."/>
            <person name="Kim Y.K."/>
            <person name="Shin Y."/>
            <person name="Noh S.J."/>
            <person name="Park J."/>
            <person name="Seo Y.S."/>
            <person name="Kwon S.Y."/>
            <person name="Kim H.A."/>
            <person name="Park J.M."/>
            <person name="Kim H.J."/>
            <person name="Choi S.B."/>
            <person name="Bosland P.W."/>
            <person name="Reeves G."/>
            <person name="Jo S.H."/>
            <person name="Lee B.W."/>
            <person name="Cho H.T."/>
            <person name="Choi H.S."/>
            <person name="Lee M.S."/>
            <person name="Yu Y."/>
            <person name="Do Choi Y."/>
            <person name="Park B.S."/>
            <person name="van Deynze A."/>
            <person name="Ashrafi H."/>
            <person name="Hill T."/>
            <person name="Kim W.T."/>
            <person name="Pai H.S."/>
            <person name="Ahn H.K."/>
            <person name="Yeam I."/>
            <person name="Giovannoni J.J."/>
            <person name="Rose J.K."/>
            <person name="Sorensen I."/>
            <person name="Lee S.J."/>
            <person name="Kim R.W."/>
            <person name="Choi I.Y."/>
            <person name="Choi B.S."/>
            <person name="Lim J.S."/>
            <person name="Lee Y.H."/>
            <person name="Choi D."/>
        </authorList>
    </citation>
    <scope>NUCLEOTIDE SEQUENCE [LARGE SCALE GENOMIC DNA]</scope>
    <source>
        <strain evidence="2">cv. CM334</strain>
    </source>
</reference>
<dbReference type="Proteomes" id="UP000222542">
    <property type="component" value="Unassembled WGS sequence"/>
</dbReference>
<sequence>MCRLVFEVTWVVRLLKDLSLSPSLPISLHCDNQAAIHIAKNPVFHERTKHIELDCHFVHEKLLDRLISLSFVPSSSQLADLFTKALSGPLHRSLLLKLGVRSPDSNLRGVLPETSSLLMILKKQ</sequence>
<dbReference type="OMA" id="ISHDEPI"/>
<name>A0A2G2ZA87_CAPAN</name>
<comment type="caution">
    <text evidence="1">The sequence shown here is derived from an EMBL/GenBank/DDBJ whole genome shotgun (WGS) entry which is preliminary data.</text>
</comment>
<keyword evidence="2" id="KW-1185">Reference proteome</keyword>
<dbReference type="CDD" id="cd09272">
    <property type="entry name" value="RNase_HI_RT_Ty1"/>
    <property type="match status" value="1"/>
</dbReference>
<dbReference type="EMBL" id="AYRZ02000006">
    <property type="protein sequence ID" value="PHT78854.1"/>
    <property type="molecule type" value="Genomic_DNA"/>
</dbReference>